<dbReference type="AlphaFoldDB" id="A0A6P3IMT4"/>
<evidence type="ECO:0000259" key="4">
    <source>
        <dbReference type="Pfam" id="PF05647"/>
    </source>
</evidence>
<evidence type="ECO:0000259" key="5">
    <source>
        <dbReference type="Pfam" id="PF14654"/>
    </source>
</evidence>
<feature type="region of interest" description="Disordered" evidence="1">
    <location>
        <begin position="115"/>
        <end position="163"/>
    </location>
</feature>
<dbReference type="GeneID" id="105001128"/>
<dbReference type="Pfam" id="PF14654">
    <property type="entry name" value="Epiglycanin_C"/>
    <property type="match status" value="1"/>
</dbReference>
<feature type="chain" id="PRO_5027922059" evidence="3">
    <location>
        <begin position="28"/>
        <end position="496"/>
    </location>
</feature>
<evidence type="ECO:0000313" key="7">
    <source>
        <dbReference type="RefSeq" id="XP_010855588.1"/>
    </source>
</evidence>
<proteinExistence type="predicted"/>
<dbReference type="CTD" id="394263"/>
<feature type="signal peptide" evidence="3">
    <location>
        <begin position="1"/>
        <end position="27"/>
    </location>
</feature>
<keyword evidence="2" id="KW-1133">Transmembrane helix</keyword>
<evidence type="ECO:0000256" key="2">
    <source>
        <dbReference type="SAM" id="Phobius"/>
    </source>
</evidence>
<feature type="transmembrane region" description="Helical" evidence="2">
    <location>
        <begin position="51"/>
        <end position="75"/>
    </location>
</feature>
<feature type="domain" description="Mucin catalytic TM and cytoplasmic tail" evidence="5">
    <location>
        <begin position="395"/>
        <end position="482"/>
    </location>
</feature>
<sequence>MAQPAHCIRSVFGLQCFFLFLLTSLEADAPDNNDSQGVVHKGETEGSDSFPAWAIVVVILLSVILLLVFISLIVLSKTANPTNACPSRHQNGALGVKGPVFGGVGMVLHLPKSNGDYGPQVPGERRALPWPRAPKTPRAGGGSGCESSRGAGFPRRGRGPPSLEATLDLRLRNSLPNSSASARIRLTIWRRATPEGDSPRLRTHHPRFPQRNARPGGLRRMPSNRPEAPLTRKKAVGGCFSTATNAGSQGTSSGSSTTSSTESSVTSGESSTTSDTGSSMTSEESSTTSDTGSSVTSGESSTTSDTGSSMTSGESSTTSDTGSSGTSGGASTTSSTGSSGTSGGASTTSDTGSSTASSGTSTASKTGSSATTGGSDTSFPTGTHTTSNKSSTSAGTPVEDVKPSGSLKPWEIFLITLVSVVVVVGFFAGLFFCVRNSLSLRNVLDTAVYRPHGPNLGRGPGGNHGAHHRPGRSPARSWNRPISSVTMEMRESHSGF</sequence>
<keyword evidence="2" id="KW-0812">Transmembrane</keyword>
<keyword evidence="6" id="KW-1185">Reference proteome</keyword>
<dbReference type="Pfam" id="PF05647">
    <property type="entry name" value="Epiglycanin_TR"/>
    <property type="match status" value="1"/>
</dbReference>
<organism evidence="6 7">
    <name type="scientific">Bison bison bison</name>
    <name type="common">North American plains bison</name>
    <dbReference type="NCBI Taxonomy" id="43346"/>
    <lineage>
        <taxon>Eukaryota</taxon>
        <taxon>Metazoa</taxon>
        <taxon>Chordata</taxon>
        <taxon>Craniata</taxon>
        <taxon>Vertebrata</taxon>
        <taxon>Euteleostomi</taxon>
        <taxon>Mammalia</taxon>
        <taxon>Eutheria</taxon>
        <taxon>Laurasiatheria</taxon>
        <taxon>Artiodactyla</taxon>
        <taxon>Ruminantia</taxon>
        <taxon>Pecora</taxon>
        <taxon>Bovidae</taxon>
        <taxon>Bovinae</taxon>
        <taxon>Bison</taxon>
    </lineage>
</organism>
<keyword evidence="2" id="KW-0472">Membrane</keyword>
<reference evidence="7" key="1">
    <citation type="submission" date="2025-08" db="UniProtKB">
        <authorList>
            <consortium name="RefSeq"/>
        </authorList>
    </citation>
    <scope>IDENTIFICATION</scope>
    <source>
        <tissue evidence="7">Blood</tissue>
    </source>
</reference>
<dbReference type="InterPro" id="IPR008519">
    <property type="entry name" value="Tandem-repeating_mucin"/>
</dbReference>
<dbReference type="InterPro" id="IPR026623">
    <property type="entry name" value="MUCL3"/>
</dbReference>
<feature type="domain" description="Tandem-repeating region of mucin epiglycanin-like" evidence="4">
    <location>
        <begin position="319"/>
        <end position="386"/>
    </location>
</feature>
<accession>A0A6P3IMT4</accession>
<keyword evidence="3" id="KW-0732">Signal</keyword>
<dbReference type="PANTHER" id="PTHR22094:SF0">
    <property type="entry name" value="MUCIN-LIKE PROTEIN 3"/>
    <property type="match status" value="1"/>
</dbReference>
<evidence type="ECO:0000313" key="6">
    <source>
        <dbReference type="Proteomes" id="UP000515208"/>
    </source>
</evidence>
<dbReference type="KEGG" id="bbis:105001128"/>
<feature type="compositionally biased region" description="Low complexity" evidence="1">
    <location>
        <begin position="241"/>
        <end position="378"/>
    </location>
</feature>
<dbReference type="Proteomes" id="UP000515208">
    <property type="component" value="Unplaced"/>
</dbReference>
<evidence type="ECO:0000256" key="3">
    <source>
        <dbReference type="SAM" id="SignalP"/>
    </source>
</evidence>
<name>A0A6P3IMT4_BISBB</name>
<dbReference type="RefSeq" id="XP_010855588.1">
    <property type="nucleotide sequence ID" value="XM_010857286.1"/>
</dbReference>
<gene>
    <name evidence="7" type="primary">MUC21</name>
</gene>
<dbReference type="OrthoDB" id="9838499at2759"/>
<feature type="compositionally biased region" description="Polar residues" evidence="1">
    <location>
        <begin position="379"/>
        <end position="395"/>
    </location>
</feature>
<feature type="compositionally biased region" description="Low complexity" evidence="1">
    <location>
        <begin position="147"/>
        <end position="162"/>
    </location>
</feature>
<feature type="region of interest" description="Disordered" evidence="1">
    <location>
        <begin position="454"/>
        <end position="496"/>
    </location>
</feature>
<feature type="region of interest" description="Disordered" evidence="1">
    <location>
        <begin position="194"/>
        <end position="405"/>
    </location>
</feature>
<dbReference type="PANTHER" id="PTHR22094">
    <property type="entry name" value="DIFFUSE PANBRONCHIOLITIS CRITICAL REGION GENE 1"/>
    <property type="match status" value="1"/>
</dbReference>
<protein>
    <submittedName>
        <fullName evidence="7">Mucin-21</fullName>
    </submittedName>
</protein>
<feature type="transmembrane region" description="Helical" evidence="2">
    <location>
        <begin position="412"/>
        <end position="432"/>
    </location>
</feature>
<dbReference type="InterPro" id="IPR028199">
    <property type="entry name" value="Mucin_dom"/>
</dbReference>
<evidence type="ECO:0000256" key="1">
    <source>
        <dbReference type="SAM" id="MobiDB-lite"/>
    </source>
</evidence>